<evidence type="ECO:0000256" key="12">
    <source>
        <dbReference type="SAM" id="MobiDB-lite"/>
    </source>
</evidence>
<dbReference type="Proteomes" id="UP001283361">
    <property type="component" value="Unassembled WGS sequence"/>
</dbReference>
<evidence type="ECO:0000256" key="9">
    <source>
        <dbReference type="ARBA" id="ARBA00023201"/>
    </source>
</evidence>
<evidence type="ECO:0000256" key="1">
    <source>
        <dbReference type="ARBA" id="ARBA00004141"/>
    </source>
</evidence>
<dbReference type="InterPro" id="IPR001873">
    <property type="entry name" value="ENaC"/>
</dbReference>
<gene>
    <name evidence="14" type="ORF">RRG08_057120</name>
</gene>
<reference evidence="14" key="1">
    <citation type="journal article" date="2023" name="G3 (Bethesda)">
        <title>A reference genome for the long-term kleptoplast-retaining sea slug Elysia crispata morphotype clarki.</title>
        <authorList>
            <person name="Eastman K.E."/>
            <person name="Pendleton A.L."/>
            <person name="Shaikh M.A."/>
            <person name="Suttiyut T."/>
            <person name="Ogas R."/>
            <person name="Tomko P."/>
            <person name="Gavelis G."/>
            <person name="Widhalm J.R."/>
            <person name="Wisecaver J.H."/>
        </authorList>
    </citation>
    <scope>NUCLEOTIDE SEQUENCE</scope>
    <source>
        <strain evidence="14">ECLA1</strain>
    </source>
</reference>
<comment type="similarity">
    <text evidence="11">Belongs to the amiloride-sensitive sodium channel (TC 1.A.6) family.</text>
</comment>
<proteinExistence type="inferred from homology"/>
<name>A0AAE1AEQ0_9GAST</name>
<evidence type="ECO:0000256" key="3">
    <source>
        <dbReference type="ARBA" id="ARBA00022461"/>
    </source>
</evidence>
<keyword evidence="10 11" id="KW-0407">Ion channel</keyword>
<keyword evidence="2 11" id="KW-0813">Transport</keyword>
<dbReference type="AlphaFoldDB" id="A0AAE1AEQ0"/>
<evidence type="ECO:0000256" key="13">
    <source>
        <dbReference type="SAM" id="Phobius"/>
    </source>
</evidence>
<evidence type="ECO:0000256" key="7">
    <source>
        <dbReference type="ARBA" id="ARBA00023065"/>
    </source>
</evidence>
<feature type="region of interest" description="Disordered" evidence="12">
    <location>
        <begin position="457"/>
        <end position="534"/>
    </location>
</feature>
<evidence type="ECO:0000256" key="11">
    <source>
        <dbReference type="RuleBase" id="RU000679"/>
    </source>
</evidence>
<keyword evidence="5 13" id="KW-1133">Transmembrane helix</keyword>
<dbReference type="EMBL" id="JAWDGP010002011">
    <property type="protein sequence ID" value="KAK3786145.1"/>
    <property type="molecule type" value="Genomic_DNA"/>
</dbReference>
<feature type="transmembrane region" description="Helical" evidence="13">
    <location>
        <begin position="43"/>
        <end position="64"/>
    </location>
</feature>
<accession>A0AAE1AEQ0</accession>
<evidence type="ECO:0000313" key="14">
    <source>
        <dbReference type="EMBL" id="KAK3786145.1"/>
    </source>
</evidence>
<evidence type="ECO:0000256" key="6">
    <source>
        <dbReference type="ARBA" id="ARBA00023053"/>
    </source>
</evidence>
<feature type="region of interest" description="Disordered" evidence="12">
    <location>
        <begin position="165"/>
        <end position="189"/>
    </location>
</feature>
<keyword evidence="4 11" id="KW-0812">Transmembrane</keyword>
<evidence type="ECO:0000313" key="15">
    <source>
        <dbReference type="Proteomes" id="UP001283361"/>
    </source>
</evidence>
<dbReference type="PANTHER" id="PTHR11690:SF248">
    <property type="entry name" value="PICKPOCKET 17, ISOFORM A"/>
    <property type="match status" value="1"/>
</dbReference>
<evidence type="ECO:0000256" key="8">
    <source>
        <dbReference type="ARBA" id="ARBA00023136"/>
    </source>
</evidence>
<keyword evidence="7 11" id="KW-0406">Ion transport</keyword>
<dbReference type="PRINTS" id="PR01078">
    <property type="entry name" value="AMINACHANNEL"/>
</dbReference>
<comment type="subcellular location">
    <subcellularLocation>
        <location evidence="1">Membrane</location>
        <topology evidence="1">Multi-pass membrane protein</topology>
    </subcellularLocation>
</comment>
<dbReference type="Pfam" id="PF00858">
    <property type="entry name" value="ASC"/>
    <property type="match status" value="1"/>
</dbReference>
<comment type="caution">
    <text evidence="14">The sequence shown here is derived from an EMBL/GenBank/DDBJ whole genome shotgun (WGS) entry which is preliminary data.</text>
</comment>
<keyword evidence="15" id="KW-1185">Reference proteome</keyword>
<dbReference type="GO" id="GO:0015280">
    <property type="term" value="F:ligand-gated sodium channel activity"/>
    <property type="evidence" value="ECO:0007669"/>
    <property type="project" value="TreeGrafter"/>
</dbReference>
<keyword evidence="3 11" id="KW-0894">Sodium channel</keyword>
<evidence type="ECO:0000256" key="5">
    <source>
        <dbReference type="ARBA" id="ARBA00022989"/>
    </source>
</evidence>
<dbReference type="Gene3D" id="2.60.470.10">
    <property type="entry name" value="Acid-sensing ion channels like domains"/>
    <property type="match status" value="1"/>
</dbReference>
<dbReference type="GO" id="GO:0005886">
    <property type="term" value="C:plasma membrane"/>
    <property type="evidence" value="ECO:0007669"/>
    <property type="project" value="TreeGrafter"/>
</dbReference>
<feature type="compositionally biased region" description="Polar residues" evidence="12">
    <location>
        <begin position="457"/>
        <end position="474"/>
    </location>
</feature>
<keyword evidence="6" id="KW-0915">Sodium</keyword>
<evidence type="ECO:0000256" key="4">
    <source>
        <dbReference type="ARBA" id="ARBA00022692"/>
    </source>
</evidence>
<keyword evidence="9 11" id="KW-0739">Sodium transport</keyword>
<evidence type="ECO:0000256" key="10">
    <source>
        <dbReference type="ARBA" id="ARBA00023303"/>
    </source>
</evidence>
<organism evidence="14 15">
    <name type="scientific">Elysia crispata</name>
    <name type="common">lettuce slug</name>
    <dbReference type="NCBI Taxonomy" id="231223"/>
    <lineage>
        <taxon>Eukaryota</taxon>
        <taxon>Metazoa</taxon>
        <taxon>Spiralia</taxon>
        <taxon>Lophotrochozoa</taxon>
        <taxon>Mollusca</taxon>
        <taxon>Gastropoda</taxon>
        <taxon>Heterobranchia</taxon>
        <taxon>Euthyneura</taxon>
        <taxon>Panpulmonata</taxon>
        <taxon>Sacoglossa</taxon>
        <taxon>Placobranchoidea</taxon>
        <taxon>Plakobranchidae</taxon>
        <taxon>Elysia</taxon>
    </lineage>
</organism>
<sequence length="670" mass="74465">MAEKNFPKSAHAEAAKSKRNFLEETPVHGAVCVHGSRSTLERAFYLTCVIVAAVVTLICVVFTIRDLAQRAECTTSSVRENGVREFPAVTICNMNPVRTSQFVLLPPDGGQQQPPSRRKRGACLNHLDSVEGSTRIDNKEQLEETRTIDSNNTWPRLESLLRSFSVTSDRKSPQRNKRQAEPGEEDSEDSRYLTRRDGFYINYYSRLSQRQQRLFGHQLSHMLLKCSFDGQHCSWEHFADFLDPVLGNCYTFKPGRIRKTRHNSFSISRAGLEMELNVEFPEYLQGVPETAGLKVVVGDPDAPVLPGGVDSVIVTPGTDSHLRVTVEEYVRGGDCGDYRSVDNEDLNIYSERKRSSSSREACLASCEQSRVIHRCSCCLYTYPCPRGTRLCTTRDATCLAAETAPDYGANVKDPCKGRCKVECRYKNYLVSRQDGKWPLPFDEGEVRHEINEAYLRSQSVTSTSRPTVAPTTAIPSGPGNEDGQLNELEQGEDGVIPGPPQIGETGQGKEGLTDSQPSETGPILGDGNFEIPSRRRRHAEISIPDKVTQSLNAYQFPKATLHGASDKVHDRLRREAGDYQEGGGADAALSDTVLKLRVQLSSRDLTVRETRDWVTWHRGLAEIGGHMALWAGLSVVAVVHAGHALSRWLWAGYKSRRSVGSRSSKVMAFN</sequence>
<evidence type="ECO:0000256" key="2">
    <source>
        <dbReference type="ARBA" id="ARBA00022448"/>
    </source>
</evidence>
<protein>
    <submittedName>
        <fullName evidence="14">Uncharacterized protein</fullName>
    </submittedName>
</protein>
<keyword evidence="8 13" id="KW-0472">Membrane</keyword>
<dbReference type="PANTHER" id="PTHR11690">
    <property type="entry name" value="AMILORIDE-SENSITIVE SODIUM CHANNEL-RELATED"/>
    <property type="match status" value="1"/>
</dbReference>